<evidence type="ECO:0000313" key="9">
    <source>
        <dbReference type="Proteomes" id="UP000694888"/>
    </source>
</evidence>
<evidence type="ECO:0000256" key="3">
    <source>
        <dbReference type="ARBA" id="ARBA00022553"/>
    </source>
</evidence>
<feature type="coiled-coil region" evidence="6">
    <location>
        <begin position="534"/>
        <end position="638"/>
    </location>
</feature>
<feature type="region of interest" description="Disordered" evidence="7">
    <location>
        <begin position="186"/>
        <end position="245"/>
    </location>
</feature>
<feature type="compositionally biased region" description="Low complexity" evidence="7">
    <location>
        <begin position="201"/>
        <end position="244"/>
    </location>
</feature>
<feature type="region of interest" description="Disordered" evidence="7">
    <location>
        <begin position="850"/>
        <end position="869"/>
    </location>
</feature>
<proteinExistence type="inferred from homology"/>
<dbReference type="InterPro" id="IPR051747">
    <property type="entry name" value="Angiomotin-like"/>
</dbReference>
<accession>A0ABM0K9D2</accession>
<feature type="coiled-coil region" evidence="6">
    <location>
        <begin position="664"/>
        <end position="691"/>
    </location>
</feature>
<dbReference type="Pfam" id="PF12240">
    <property type="entry name" value="Angiomotin_C"/>
    <property type="match status" value="1"/>
</dbReference>
<feature type="compositionally biased region" description="Polar residues" evidence="7">
    <location>
        <begin position="42"/>
        <end position="86"/>
    </location>
</feature>
<organism evidence="9 10">
    <name type="scientific">Aplysia californica</name>
    <name type="common">California sea hare</name>
    <dbReference type="NCBI Taxonomy" id="6500"/>
    <lineage>
        <taxon>Eukaryota</taxon>
        <taxon>Metazoa</taxon>
        <taxon>Spiralia</taxon>
        <taxon>Lophotrochozoa</taxon>
        <taxon>Mollusca</taxon>
        <taxon>Gastropoda</taxon>
        <taxon>Heterobranchia</taxon>
        <taxon>Euthyneura</taxon>
        <taxon>Tectipleura</taxon>
        <taxon>Aplysiida</taxon>
        <taxon>Aplysioidea</taxon>
        <taxon>Aplysiidae</taxon>
        <taxon>Aplysia</taxon>
    </lineage>
</organism>
<dbReference type="Proteomes" id="UP000694888">
    <property type="component" value="Unplaced"/>
</dbReference>
<dbReference type="RefSeq" id="XP_005112006.1">
    <property type="nucleotide sequence ID" value="XM_005111949.3"/>
</dbReference>
<keyword evidence="3" id="KW-0597">Phosphoprotein</keyword>
<feature type="region of interest" description="Disordered" evidence="7">
    <location>
        <begin position="499"/>
        <end position="524"/>
    </location>
</feature>
<comment type="subcellular location">
    <subcellularLocation>
        <location evidence="1">Cell junction</location>
    </subcellularLocation>
</comment>
<keyword evidence="5 6" id="KW-0175">Coiled coil</keyword>
<dbReference type="InterPro" id="IPR024646">
    <property type="entry name" value="Angiomotin_C"/>
</dbReference>
<evidence type="ECO:0000256" key="6">
    <source>
        <dbReference type="SAM" id="Coils"/>
    </source>
</evidence>
<evidence type="ECO:0000256" key="5">
    <source>
        <dbReference type="ARBA" id="ARBA00023054"/>
    </source>
</evidence>
<feature type="coiled-coil region" evidence="6">
    <location>
        <begin position="425"/>
        <end position="452"/>
    </location>
</feature>
<evidence type="ECO:0000259" key="8">
    <source>
        <dbReference type="Pfam" id="PF12240"/>
    </source>
</evidence>
<evidence type="ECO:0000256" key="2">
    <source>
        <dbReference type="ARBA" id="ARBA00010300"/>
    </source>
</evidence>
<dbReference type="PANTHER" id="PTHR14826:SF14">
    <property type="entry name" value="ANGIOMOTIN_C DOMAIN-CONTAINING PROTEIN"/>
    <property type="match status" value="1"/>
</dbReference>
<feature type="domain" description="Angiomotin C-terminal" evidence="8">
    <location>
        <begin position="596"/>
        <end position="769"/>
    </location>
</feature>
<dbReference type="PRINTS" id="PR01807">
    <property type="entry name" value="ANGIOMOTIN"/>
</dbReference>
<feature type="region of interest" description="Disordered" evidence="7">
    <location>
        <begin position="120"/>
        <end position="153"/>
    </location>
</feature>
<comment type="similarity">
    <text evidence="2">Belongs to the angiomotin family.</text>
</comment>
<evidence type="ECO:0000256" key="1">
    <source>
        <dbReference type="ARBA" id="ARBA00004282"/>
    </source>
</evidence>
<sequence>MGIEQLQESIYEHSREGLLTGGRWLDMQNYRDPPPYPGHSKQVFTNQPGFRQSFSGSETSTDVSLSSTENLATSQRQEPQGEETQTSLYSHLDLGADGSSYSILARLGMPPGAIDSAGKFSSAGRGSASTTMSYMNPSSPYGPDRSQQLQMSTSVVGKSKLGPSMASPSPLGSQGHLTVPQWQVHHRAAGGGGGGYMHLQSSNEGGESGIGEFTSSSSSSSASRSAKEFSSSSSSSASTVTLLSGGSGGEYPSYVTSSARTGLVASSAGGLPGGAGVGGVVISSSLSSSSSSLSTHHQYLSPRVPPVSTYHHPHPYVNTHWTMGSGDSSSSQTPPLSYLGNLPPPPEYPGAVGGMPGDVTAADKSTDIRTCRSYEMMDKVNTQQCHPDLRLCASSPGIYVHDTKFSSPDRSTNTSADDNDQASIAAKASQMVEMLTEENRALREELAISSVKVARLQKLEMEIHKVHDSHTGLIKSSQKREALWQAMKRKLEERIQVLEGHGGPGKSDSGKSHHSSSSSDSEFRAKLAEKDALISKLLSQNQELSLAKDQMEGENAQLNLSVAEQRAHVDIYENALLNAQSKVLTLEEERGKKQSYLDKVEQLQGALASLQAASEKQEKKSQEMRGRLEKELEMYKAQEKSGVSKRAETGRDDGKSVGMLRKMLDEKDARIMQLETEIAELEQKYVKEATLRQLNMDETPQAPKEVRLAALEKSSSDMGKLIDEAKTEKLKHMEELHQSQRKVAELEAKVKQLQTQVVEKEAMVKVFQRSPLALARSSSLHALCHSPLHSPRPSLIASHAWQGSSPSGDLGVAGGCREFATIRHMKTGSASAIELGRKMSMEEDLLTKVQNLNSESKSDSEDEVKLWHV</sequence>
<dbReference type="InterPro" id="IPR009114">
    <property type="entry name" value="Angiomotin"/>
</dbReference>
<protein>
    <submittedName>
        <fullName evidence="10">Angiomotin-like 2a isoform X1</fullName>
    </submittedName>
</protein>
<feature type="region of interest" description="Disordered" evidence="7">
    <location>
        <begin position="25"/>
        <end position="86"/>
    </location>
</feature>
<feature type="compositionally biased region" description="Polar residues" evidence="7">
    <location>
        <begin position="127"/>
        <end position="153"/>
    </location>
</feature>
<evidence type="ECO:0000313" key="10">
    <source>
        <dbReference type="RefSeq" id="XP_005112006.1"/>
    </source>
</evidence>
<keyword evidence="4" id="KW-0965">Cell junction</keyword>
<evidence type="ECO:0000256" key="4">
    <source>
        <dbReference type="ARBA" id="ARBA00022949"/>
    </source>
</evidence>
<feature type="coiled-coil region" evidence="6">
    <location>
        <begin position="722"/>
        <end position="763"/>
    </location>
</feature>
<feature type="compositionally biased region" description="Basic and acidic residues" evidence="7">
    <location>
        <begin position="856"/>
        <end position="869"/>
    </location>
</feature>
<reference evidence="10" key="1">
    <citation type="submission" date="2025-08" db="UniProtKB">
        <authorList>
            <consortium name="RefSeq"/>
        </authorList>
    </citation>
    <scope>IDENTIFICATION</scope>
</reference>
<keyword evidence="9" id="KW-1185">Reference proteome</keyword>
<name>A0ABM0K9D2_APLCA</name>
<evidence type="ECO:0000256" key="7">
    <source>
        <dbReference type="SAM" id="MobiDB-lite"/>
    </source>
</evidence>
<gene>
    <name evidence="10" type="primary">LOC101860544</name>
</gene>
<dbReference type="GeneID" id="101860544"/>
<dbReference type="PANTHER" id="PTHR14826">
    <property type="entry name" value="ANGIOMOTIN"/>
    <property type="match status" value="1"/>
</dbReference>